<evidence type="ECO:0000313" key="1">
    <source>
        <dbReference type="EMBL" id="KAF7369636.1"/>
    </source>
</evidence>
<dbReference type="InterPro" id="IPR029044">
    <property type="entry name" value="Nucleotide-diphossugar_trans"/>
</dbReference>
<dbReference type="GO" id="GO:0016757">
    <property type="term" value="F:glycosyltransferase activity"/>
    <property type="evidence" value="ECO:0007669"/>
    <property type="project" value="InterPro"/>
</dbReference>
<dbReference type="Proteomes" id="UP000620124">
    <property type="component" value="Unassembled WGS sequence"/>
</dbReference>
<organism evidence="1 2">
    <name type="scientific">Mycena venus</name>
    <dbReference type="NCBI Taxonomy" id="2733690"/>
    <lineage>
        <taxon>Eukaryota</taxon>
        <taxon>Fungi</taxon>
        <taxon>Dikarya</taxon>
        <taxon>Basidiomycota</taxon>
        <taxon>Agaricomycotina</taxon>
        <taxon>Agaricomycetes</taxon>
        <taxon>Agaricomycetidae</taxon>
        <taxon>Agaricales</taxon>
        <taxon>Marasmiineae</taxon>
        <taxon>Mycenaceae</taxon>
        <taxon>Mycena</taxon>
    </lineage>
</organism>
<dbReference type="OrthoDB" id="2014201at2759"/>
<dbReference type="SUPFAM" id="SSF53448">
    <property type="entry name" value="Nucleotide-diphospho-sugar transferases"/>
    <property type="match status" value="1"/>
</dbReference>
<dbReference type="InterPro" id="IPR002495">
    <property type="entry name" value="Glyco_trans_8"/>
</dbReference>
<proteinExistence type="predicted"/>
<dbReference type="Gene3D" id="3.90.550.10">
    <property type="entry name" value="Spore Coat Polysaccharide Biosynthesis Protein SpsA, Chain A"/>
    <property type="match status" value="1"/>
</dbReference>
<dbReference type="AlphaFoldDB" id="A0A8H6Z4C2"/>
<protein>
    <submittedName>
        <fullName evidence="1">Glycosyltransferase family 8 protein</fullName>
    </submittedName>
</protein>
<sequence length="318" mass="36255">MKYSRRWTGFMILLAVLVVLAVSAVLSVVIIRYRGTPYSVLDNYQNLNAFPVTIGSGTERSPPERRAVVSALYSDGFAIAAALLGHSARSANSVWPDGSHTPVPLIPPPHEGKDIHPRFMDQYTKLNIWNLDQKGIDSAVYLDADTLVRRNFDELFDSPFNFAAVPDVYAYKDPRGFSLSFNAGVLAFRPSTAIYEDMREKMEVADYPLLQAEQAFLNLYFGGTSMRLPYIYNANLAIKARSSVLWQRLTNEIRVVHYTVQKPFLHNARSADTLLTFEEMKEAMNQNESGYYQEEMAWWRAAYRSMMSEHRQAMLKCY</sequence>
<reference evidence="1" key="1">
    <citation type="submission" date="2020-05" db="EMBL/GenBank/DDBJ databases">
        <title>Mycena genomes resolve the evolution of fungal bioluminescence.</title>
        <authorList>
            <person name="Tsai I.J."/>
        </authorList>
    </citation>
    <scope>NUCLEOTIDE SEQUENCE</scope>
    <source>
        <strain evidence="1">CCC161011</strain>
    </source>
</reference>
<dbReference type="Pfam" id="PF01501">
    <property type="entry name" value="Glyco_transf_8"/>
    <property type="match status" value="1"/>
</dbReference>
<dbReference type="EMBL" id="JACAZI010000002">
    <property type="protein sequence ID" value="KAF7369636.1"/>
    <property type="molecule type" value="Genomic_DNA"/>
</dbReference>
<keyword evidence="2" id="KW-1185">Reference proteome</keyword>
<gene>
    <name evidence="1" type="ORF">MVEN_00294600</name>
</gene>
<dbReference type="PANTHER" id="PTHR11183">
    <property type="entry name" value="GLYCOGENIN SUBFAMILY MEMBER"/>
    <property type="match status" value="1"/>
</dbReference>
<accession>A0A8H6Z4C2</accession>
<dbReference type="InterPro" id="IPR050587">
    <property type="entry name" value="GNT1/Glycosyltrans_8"/>
</dbReference>
<evidence type="ECO:0000313" key="2">
    <source>
        <dbReference type="Proteomes" id="UP000620124"/>
    </source>
</evidence>
<comment type="caution">
    <text evidence="1">The sequence shown here is derived from an EMBL/GenBank/DDBJ whole genome shotgun (WGS) entry which is preliminary data.</text>
</comment>
<keyword evidence="1" id="KW-0808">Transferase</keyword>
<name>A0A8H6Z4C2_9AGAR</name>